<dbReference type="Pfam" id="PF12704">
    <property type="entry name" value="MacB_PCD"/>
    <property type="match status" value="1"/>
</dbReference>
<dbReference type="RefSeq" id="WP_209870356.1">
    <property type="nucleotide sequence ID" value="NZ_JAGGLV010000003.1"/>
</dbReference>
<comment type="similarity">
    <text evidence="6">Belongs to the ABC-4 integral membrane protein family.</text>
</comment>
<dbReference type="Pfam" id="PF02687">
    <property type="entry name" value="FtsX"/>
    <property type="match status" value="1"/>
</dbReference>
<feature type="transmembrane region" description="Helical" evidence="8">
    <location>
        <begin position="387"/>
        <end position="409"/>
    </location>
</feature>
<feature type="transmembrane region" description="Helical" evidence="8">
    <location>
        <begin position="429"/>
        <end position="449"/>
    </location>
</feature>
<evidence type="ECO:0000256" key="3">
    <source>
        <dbReference type="ARBA" id="ARBA00022692"/>
    </source>
</evidence>
<dbReference type="PANTHER" id="PTHR30572">
    <property type="entry name" value="MEMBRANE COMPONENT OF TRANSPORTER-RELATED"/>
    <property type="match status" value="1"/>
</dbReference>
<dbReference type="InterPro" id="IPR003838">
    <property type="entry name" value="ABC3_permease_C"/>
</dbReference>
<evidence type="ECO:0000256" key="1">
    <source>
        <dbReference type="ARBA" id="ARBA00004651"/>
    </source>
</evidence>
<comment type="subcellular location">
    <subcellularLocation>
        <location evidence="1">Cell membrane</location>
        <topology evidence="1">Multi-pass membrane protein</topology>
    </subcellularLocation>
</comment>
<feature type="transmembrane region" description="Helical" evidence="8">
    <location>
        <begin position="334"/>
        <end position="355"/>
    </location>
</feature>
<dbReference type="EMBL" id="JAGGLV010000003">
    <property type="protein sequence ID" value="MBP2111037.1"/>
    <property type="molecule type" value="Genomic_DNA"/>
</dbReference>
<comment type="caution">
    <text evidence="11">The sequence shown here is derived from an EMBL/GenBank/DDBJ whole genome shotgun (WGS) entry which is preliminary data.</text>
</comment>
<evidence type="ECO:0000259" key="10">
    <source>
        <dbReference type="Pfam" id="PF12704"/>
    </source>
</evidence>
<dbReference type="PANTHER" id="PTHR30572:SF4">
    <property type="entry name" value="ABC TRANSPORTER PERMEASE YTRF"/>
    <property type="match status" value="1"/>
</dbReference>
<feature type="domain" description="ABC3 transporter permease C-terminal" evidence="9">
    <location>
        <begin position="339"/>
        <end position="454"/>
    </location>
</feature>
<feature type="compositionally biased region" description="Gly residues" evidence="7">
    <location>
        <begin position="66"/>
        <end position="84"/>
    </location>
</feature>
<evidence type="ECO:0000256" key="8">
    <source>
        <dbReference type="SAM" id="Phobius"/>
    </source>
</evidence>
<sequence>MKIRDISRMAWEQVKRRKVVTGLCMTGISIGCAAIIVALSVGQSAQVYVTEQVNANFKMDEITVSPGGGLPTNGKSGGGGGGSGEVNENLDPGKLTDQKLKIIQGLNHVKAASPFHQAGYLQMVTIDNKISDVQVVVADLQKLTAYDHKFKQGGANGQLGSIVLNHGATLGLIDLETRQKLFDQMSADPFNQELYQQYDKMATVPTELYRKQVQIQAQDYSSTTPVFKLSSPLQISGILALPKGMDELRSSYEKIMYVSPETAQQLSKELAFDNSTTSVLTLPPEGSYNSITVKVDDVANIKPVEQMIQKLSLNAQDNLFQQEMLKEQFDMIKMAALGIGVFILIIASISIIVAMTMSTHQRRRQIGIMKVLGANMGQIRNMFITEAALLGLLGGMLGVAFSYLIVMGLNKLVGSAGDGMNFFIPAMNLPVGISFAIMTGVLSGIYPAISASRTDALTAIKRD</sequence>
<evidence type="ECO:0000256" key="5">
    <source>
        <dbReference type="ARBA" id="ARBA00023136"/>
    </source>
</evidence>
<feature type="transmembrane region" description="Helical" evidence="8">
    <location>
        <begin position="20"/>
        <end position="42"/>
    </location>
</feature>
<evidence type="ECO:0000313" key="12">
    <source>
        <dbReference type="Proteomes" id="UP000773462"/>
    </source>
</evidence>
<keyword evidence="12" id="KW-1185">Reference proteome</keyword>
<organism evidence="11 12">
    <name type="scientific">Paenibacillus silagei</name>
    <dbReference type="NCBI Taxonomy" id="1670801"/>
    <lineage>
        <taxon>Bacteria</taxon>
        <taxon>Bacillati</taxon>
        <taxon>Bacillota</taxon>
        <taxon>Bacilli</taxon>
        <taxon>Bacillales</taxon>
        <taxon>Paenibacillaceae</taxon>
        <taxon>Paenibacillus</taxon>
    </lineage>
</organism>
<evidence type="ECO:0000256" key="7">
    <source>
        <dbReference type="SAM" id="MobiDB-lite"/>
    </source>
</evidence>
<proteinExistence type="inferred from homology"/>
<evidence type="ECO:0000256" key="2">
    <source>
        <dbReference type="ARBA" id="ARBA00022475"/>
    </source>
</evidence>
<evidence type="ECO:0000256" key="4">
    <source>
        <dbReference type="ARBA" id="ARBA00022989"/>
    </source>
</evidence>
<dbReference type="Proteomes" id="UP000773462">
    <property type="component" value="Unassembled WGS sequence"/>
</dbReference>
<name>A0ABS4NLV5_9BACL</name>
<dbReference type="InterPro" id="IPR025857">
    <property type="entry name" value="MacB_PCD"/>
</dbReference>
<accession>A0ABS4NLV5</accession>
<keyword evidence="3 8" id="KW-0812">Transmembrane</keyword>
<dbReference type="InterPro" id="IPR050250">
    <property type="entry name" value="Macrolide_Exporter_MacB"/>
</dbReference>
<evidence type="ECO:0000259" key="9">
    <source>
        <dbReference type="Pfam" id="PF02687"/>
    </source>
</evidence>
<keyword evidence="2" id="KW-1003">Cell membrane</keyword>
<dbReference type="PROSITE" id="PS51257">
    <property type="entry name" value="PROKAR_LIPOPROTEIN"/>
    <property type="match status" value="1"/>
</dbReference>
<reference evidence="11 12" key="1">
    <citation type="submission" date="2021-03" db="EMBL/GenBank/DDBJ databases">
        <title>Genomic Encyclopedia of Type Strains, Phase IV (KMG-IV): sequencing the most valuable type-strain genomes for metagenomic binning, comparative biology and taxonomic classification.</title>
        <authorList>
            <person name="Goeker M."/>
        </authorList>
    </citation>
    <scope>NUCLEOTIDE SEQUENCE [LARGE SCALE GENOMIC DNA]</scope>
    <source>
        <strain evidence="11 12">DSM 101953</strain>
    </source>
</reference>
<gene>
    <name evidence="11" type="ORF">J2Z70_001178</name>
</gene>
<keyword evidence="5 8" id="KW-0472">Membrane</keyword>
<keyword evidence="4 8" id="KW-1133">Transmembrane helix</keyword>
<feature type="region of interest" description="Disordered" evidence="7">
    <location>
        <begin position="66"/>
        <end position="86"/>
    </location>
</feature>
<evidence type="ECO:0000256" key="6">
    <source>
        <dbReference type="ARBA" id="ARBA00038076"/>
    </source>
</evidence>
<evidence type="ECO:0000313" key="11">
    <source>
        <dbReference type="EMBL" id="MBP2111037.1"/>
    </source>
</evidence>
<feature type="domain" description="MacB-like periplasmic core" evidence="10">
    <location>
        <begin position="21"/>
        <end position="310"/>
    </location>
</feature>
<protein>
    <submittedName>
        <fullName evidence="11">ABC-type antimicrobial peptide transport system permease subunit</fullName>
    </submittedName>
</protein>